<dbReference type="Proteomes" id="UP000306509">
    <property type="component" value="Unassembled WGS sequence"/>
</dbReference>
<feature type="chain" id="PRO_5038774086" evidence="4">
    <location>
        <begin position="26"/>
        <end position="398"/>
    </location>
</feature>
<evidence type="ECO:0000256" key="3">
    <source>
        <dbReference type="SAM" id="MobiDB-lite"/>
    </source>
</evidence>
<keyword evidence="6" id="KW-0675">Receptor</keyword>
<feature type="compositionally biased region" description="Low complexity" evidence="3">
    <location>
        <begin position="25"/>
        <end position="54"/>
    </location>
</feature>
<dbReference type="NCBIfam" id="NF040907">
    <property type="entry name" value="ChvE"/>
    <property type="match status" value="1"/>
</dbReference>
<evidence type="ECO:0000313" key="6">
    <source>
        <dbReference type="EMBL" id="TLD01714.1"/>
    </source>
</evidence>
<gene>
    <name evidence="6" type="primary">chvE_1</name>
    <name evidence="6" type="ORF">DSM106044_01419</name>
</gene>
<organism evidence="6 7">
    <name type="scientific">Robinsoniella peoriensis</name>
    <dbReference type="NCBI Taxonomy" id="180332"/>
    <lineage>
        <taxon>Bacteria</taxon>
        <taxon>Bacillati</taxon>
        <taxon>Bacillota</taxon>
        <taxon>Clostridia</taxon>
        <taxon>Lachnospirales</taxon>
        <taxon>Lachnospiraceae</taxon>
        <taxon>Robinsoniella</taxon>
    </lineage>
</organism>
<dbReference type="PANTHER" id="PTHR30036:SF1">
    <property type="entry name" value="D-XYLOSE-BINDING PERIPLASMIC PROTEIN"/>
    <property type="match status" value="1"/>
</dbReference>
<evidence type="ECO:0000256" key="4">
    <source>
        <dbReference type="SAM" id="SignalP"/>
    </source>
</evidence>
<evidence type="ECO:0000256" key="1">
    <source>
        <dbReference type="ARBA" id="ARBA00004196"/>
    </source>
</evidence>
<evidence type="ECO:0000256" key="2">
    <source>
        <dbReference type="ARBA" id="ARBA00022729"/>
    </source>
</evidence>
<accession>A0A4U8QB47</accession>
<dbReference type="AlphaFoldDB" id="A0A4U8QB47"/>
<dbReference type="EMBL" id="QGQD01000031">
    <property type="protein sequence ID" value="TLD01714.1"/>
    <property type="molecule type" value="Genomic_DNA"/>
</dbReference>
<dbReference type="PANTHER" id="PTHR30036">
    <property type="entry name" value="D-XYLOSE-BINDING PERIPLASMIC PROTEIN"/>
    <property type="match status" value="1"/>
</dbReference>
<dbReference type="STRING" id="180332.GCA_000797495_00018"/>
<evidence type="ECO:0000313" key="7">
    <source>
        <dbReference type="Proteomes" id="UP000306509"/>
    </source>
</evidence>
<dbReference type="GO" id="GO:0030288">
    <property type="term" value="C:outer membrane-bounded periplasmic space"/>
    <property type="evidence" value="ECO:0007669"/>
    <property type="project" value="TreeGrafter"/>
</dbReference>
<dbReference type="CDD" id="cd19994">
    <property type="entry name" value="PBP1_ChvE"/>
    <property type="match status" value="1"/>
</dbReference>
<keyword evidence="2 4" id="KW-0732">Signal</keyword>
<feature type="domain" description="Periplasmic binding protein" evidence="5">
    <location>
        <begin position="76"/>
        <end position="351"/>
    </location>
</feature>
<proteinExistence type="predicted"/>
<evidence type="ECO:0000259" key="5">
    <source>
        <dbReference type="Pfam" id="PF13407"/>
    </source>
</evidence>
<dbReference type="InterPro" id="IPR050555">
    <property type="entry name" value="Bact_Solute-Bind_Prot2"/>
</dbReference>
<dbReference type="PROSITE" id="PS51257">
    <property type="entry name" value="PROKAR_LIPOPROTEIN"/>
    <property type="match status" value="1"/>
</dbReference>
<keyword evidence="7" id="KW-1185">Reference proteome</keyword>
<name>A0A4U8QB47_9FIRM</name>
<dbReference type="SUPFAM" id="SSF53822">
    <property type="entry name" value="Periplasmic binding protein-like I"/>
    <property type="match status" value="1"/>
</dbReference>
<dbReference type="InterPro" id="IPR049784">
    <property type="entry name" value="ChvE-like"/>
</dbReference>
<feature type="region of interest" description="Disordered" evidence="3">
    <location>
        <begin position="25"/>
        <end position="76"/>
    </location>
</feature>
<dbReference type="InterPro" id="IPR028082">
    <property type="entry name" value="Peripla_BP_I"/>
</dbReference>
<dbReference type="Pfam" id="PF13407">
    <property type="entry name" value="Peripla_BP_4"/>
    <property type="match status" value="1"/>
</dbReference>
<protein>
    <submittedName>
        <fullName evidence="6">Multiple sugar-binding periplasmic receptor ChvE</fullName>
    </submittedName>
</protein>
<dbReference type="GO" id="GO:0030246">
    <property type="term" value="F:carbohydrate binding"/>
    <property type="evidence" value="ECO:0007669"/>
    <property type="project" value="TreeGrafter"/>
</dbReference>
<reference evidence="6 7" key="1">
    <citation type="journal article" date="2019" name="Anaerobe">
        <title>Detection of Robinsoniella peoriensis in multiple bone samples of a trauma patient.</title>
        <authorList>
            <person name="Schrottner P."/>
            <person name="Hartwich K."/>
            <person name="Bunk B."/>
            <person name="Schober I."/>
            <person name="Helbig S."/>
            <person name="Rudolph W.W."/>
            <person name="Gunzer F."/>
        </authorList>
    </citation>
    <scope>NUCLEOTIDE SEQUENCE [LARGE SCALE GENOMIC DNA]</scope>
    <source>
        <strain evidence="6 7">DSM 106044</strain>
    </source>
</reference>
<dbReference type="InterPro" id="IPR025997">
    <property type="entry name" value="SBP_2_dom"/>
</dbReference>
<dbReference type="RefSeq" id="WP_027292943.1">
    <property type="nucleotide sequence ID" value="NZ_CAUSDN010000094.1"/>
</dbReference>
<comment type="subcellular location">
    <subcellularLocation>
        <location evidence="1">Cell envelope</location>
    </subcellularLocation>
</comment>
<dbReference type="Gene3D" id="3.40.50.2300">
    <property type="match status" value="2"/>
</dbReference>
<feature type="signal peptide" evidence="4">
    <location>
        <begin position="1"/>
        <end position="25"/>
    </location>
</feature>
<sequence length="398" mass="42061" precursor="true">MKRKVVSILAAGVVAAGMLAGCGSASNTAATSKESTSTAATEATAAADTSAAESQENSQADSQADEAGSTGGGKLVGVAMPTKDLQRWNQDGTNMEAQLKKAGYEVDIQYANNDVATQVSQVENMISNGCEVLVIASIDGESLGTPLGQAKEAGIPVISYDRLLMNSDAVSYYATFDNYKVGTKQGEYIEEKLDLKNADGPFNLEIFTGDPGDNNANFFYNGAMDVLKPYIDSGKLVVPSGQIDFATVATANWSTETAQNRMDTIISGNYADGANKLDAVLCSNDSTALGVENALEAAGMAEWPIITGQDCDIANVKNLIAGKQSMSVFKDTRELANQAVKMVDAIMQGKEAEVNDTKSYDNGTGVIPTFLCDPIVTTMDNYKELLIDSGYYSEDDLK</sequence>
<comment type="caution">
    <text evidence="6">The sequence shown here is derived from an EMBL/GenBank/DDBJ whole genome shotgun (WGS) entry which is preliminary data.</text>
</comment>